<name>A0A127A225_9MICC</name>
<dbReference type="Proteomes" id="UP000070134">
    <property type="component" value="Chromosome"/>
</dbReference>
<sequence length="31" mass="3246">MADLAVVAIFLVLAGLMAWSVSALAKLVDRT</sequence>
<dbReference type="EMBL" id="CP014518">
    <property type="protein sequence ID" value="AMM33500.1"/>
    <property type="molecule type" value="Genomic_DNA"/>
</dbReference>
<protein>
    <submittedName>
        <fullName evidence="1">Uncharacterized protein</fullName>
    </submittedName>
</protein>
<evidence type="ECO:0000313" key="1">
    <source>
        <dbReference type="EMBL" id="AMM33500.1"/>
    </source>
</evidence>
<proteinExistence type="predicted"/>
<gene>
    <name evidence="1" type="ORF">SA2016_2835</name>
</gene>
<dbReference type="AlphaFoldDB" id="A0A127A225"/>
<accession>A0A127A225</accession>
<keyword evidence="2" id="KW-1185">Reference proteome</keyword>
<evidence type="ECO:0000313" key="2">
    <source>
        <dbReference type="Proteomes" id="UP000070134"/>
    </source>
</evidence>
<dbReference type="STRING" id="37927.SA2016_2835"/>
<organism evidence="1 2">
    <name type="scientific">Sinomonas atrocyanea</name>
    <dbReference type="NCBI Taxonomy" id="37927"/>
    <lineage>
        <taxon>Bacteria</taxon>
        <taxon>Bacillati</taxon>
        <taxon>Actinomycetota</taxon>
        <taxon>Actinomycetes</taxon>
        <taxon>Micrococcales</taxon>
        <taxon>Micrococcaceae</taxon>
        <taxon>Sinomonas</taxon>
    </lineage>
</organism>
<reference evidence="1 2" key="1">
    <citation type="submission" date="2016-02" db="EMBL/GenBank/DDBJ databases">
        <title>Complete genome of Sinomonas atrocyanea KCTC 3377.</title>
        <authorList>
            <person name="Kim K.M."/>
        </authorList>
    </citation>
    <scope>NUCLEOTIDE SEQUENCE [LARGE SCALE GENOMIC DNA]</scope>
    <source>
        <strain evidence="1 2">KCTC 3377</strain>
    </source>
</reference>
<dbReference type="KEGG" id="satk:SA2016_2835"/>